<dbReference type="EMBL" id="SJPS01000005">
    <property type="protein sequence ID" value="TWU24609.1"/>
    <property type="molecule type" value="Genomic_DNA"/>
</dbReference>
<keyword evidence="2" id="KW-1185">Reference proteome</keyword>
<dbReference type="AlphaFoldDB" id="A0A5C6CPD9"/>
<name>A0A5C6CPD9_9BACT</name>
<gene>
    <name evidence="1" type="ORF">Pla144_34940</name>
</gene>
<reference evidence="1 2" key="1">
    <citation type="submission" date="2019-02" db="EMBL/GenBank/DDBJ databases">
        <title>Deep-cultivation of Planctomycetes and their phenomic and genomic characterization uncovers novel biology.</title>
        <authorList>
            <person name="Wiegand S."/>
            <person name="Jogler M."/>
            <person name="Boedeker C."/>
            <person name="Pinto D."/>
            <person name="Vollmers J."/>
            <person name="Rivas-Marin E."/>
            <person name="Kohn T."/>
            <person name="Peeters S.H."/>
            <person name="Heuer A."/>
            <person name="Rast P."/>
            <person name="Oberbeckmann S."/>
            <person name="Bunk B."/>
            <person name="Jeske O."/>
            <person name="Meyerdierks A."/>
            <person name="Storesund J.E."/>
            <person name="Kallscheuer N."/>
            <person name="Luecker S."/>
            <person name="Lage O.M."/>
            <person name="Pohl T."/>
            <person name="Merkel B.J."/>
            <person name="Hornburger P."/>
            <person name="Mueller R.-W."/>
            <person name="Bruemmer F."/>
            <person name="Labrenz M."/>
            <person name="Spormann A.M."/>
            <person name="Op Den Camp H."/>
            <person name="Overmann J."/>
            <person name="Amann R."/>
            <person name="Jetten M.S.M."/>
            <person name="Mascher T."/>
            <person name="Medema M.H."/>
            <person name="Devos D.P."/>
            <person name="Kaster A.-K."/>
            <person name="Ovreas L."/>
            <person name="Rohde M."/>
            <person name="Galperin M.Y."/>
            <person name="Jogler C."/>
        </authorList>
    </citation>
    <scope>NUCLEOTIDE SEQUENCE [LARGE SCALE GENOMIC DNA]</scope>
    <source>
        <strain evidence="1 2">Pla144</strain>
    </source>
</reference>
<sequence length="260" mass="27759">MPPNEETFDINSFPATTIVRQVLSGYTTNVMGIPTQVIKETTTGRLSAVSPHVFGASATALQEVDQTHSISVGSSGSPASAAAQMQYLDEVTATYQDGEPWTGQLLMFWHLEGELFIESTTPLGGRISDQYAGVSIYSETDGIPEQQYLSEAAFYSSFTGNGRPGRRIDQVLAVPLNIDSGYGYLQLSLVTLAQSHLGYAASLFSDTMSVTSIQLANGDSLASIGLDLQFASDNAVPEPSAISLGLAPAIALVLQRRRRQ</sequence>
<proteinExistence type="predicted"/>
<evidence type="ECO:0000313" key="2">
    <source>
        <dbReference type="Proteomes" id="UP000318437"/>
    </source>
</evidence>
<evidence type="ECO:0000313" key="1">
    <source>
        <dbReference type="EMBL" id="TWU24609.1"/>
    </source>
</evidence>
<accession>A0A5C6CPD9</accession>
<organism evidence="1 2">
    <name type="scientific">Bythopirellula polymerisocia</name>
    <dbReference type="NCBI Taxonomy" id="2528003"/>
    <lineage>
        <taxon>Bacteria</taxon>
        <taxon>Pseudomonadati</taxon>
        <taxon>Planctomycetota</taxon>
        <taxon>Planctomycetia</taxon>
        <taxon>Pirellulales</taxon>
        <taxon>Lacipirellulaceae</taxon>
        <taxon>Bythopirellula</taxon>
    </lineage>
</organism>
<dbReference type="Proteomes" id="UP000318437">
    <property type="component" value="Unassembled WGS sequence"/>
</dbReference>
<comment type="caution">
    <text evidence="1">The sequence shown here is derived from an EMBL/GenBank/DDBJ whole genome shotgun (WGS) entry which is preliminary data.</text>
</comment>
<protein>
    <submittedName>
        <fullName evidence="1">Uncharacterized protein</fullName>
    </submittedName>
</protein>